<evidence type="ECO:0000259" key="4">
    <source>
        <dbReference type="SMART" id="SM00534"/>
    </source>
</evidence>
<dbReference type="PANTHER" id="PTHR11361">
    <property type="entry name" value="DNA MISMATCH REPAIR PROTEIN MUTS FAMILY MEMBER"/>
    <property type="match status" value="1"/>
</dbReference>
<dbReference type="InterPro" id="IPR000432">
    <property type="entry name" value="DNA_mismatch_repair_MutS_C"/>
</dbReference>
<dbReference type="SMART" id="SM00534">
    <property type="entry name" value="MUTSac"/>
    <property type="match status" value="1"/>
</dbReference>
<protein>
    <submittedName>
        <fullName evidence="5">DNA mismatch repair protein MutS</fullName>
    </submittedName>
</protein>
<dbReference type="PANTHER" id="PTHR11361:SF34">
    <property type="entry name" value="DNA MISMATCH REPAIR PROTEIN MSH1, MITOCHONDRIAL"/>
    <property type="match status" value="1"/>
</dbReference>
<dbReference type="SUPFAM" id="SSF52540">
    <property type="entry name" value="P-loop containing nucleoside triphosphate hydrolases"/>
    <property type="match status" value="1"/>
</dbReference>
<organism evidence="5 6">
    <name type="scientific">Nocardia callitridis</name>
    <dbReference type="NCBI Taxonomy" id="648753"/>
    <lineage>
        <taxon>Bacteria</taxon>
        <taxon>Bacillati</taxon>
        <taxon>Actinomycetota</taxon>
        <taxon>Actinomycetes</taxon>
        <taxon>Mycobacteriales</taxon>
        <taxon>Nocardiaceae</taxon>
        <taxon>Nocardia</taxon>
    </lineage>
</organism>
<feature type="domain" description="DNA mismatch repair proteins mutS family" evidence="4">
    <location>
        <begin position="316"/>
        <end position="492"/>
    </location>
</feature>
<evidence type="ECO:0000256" key="3">
    <source>
        <dbReference type="ARBA" id="ARBA00023125"/>
    </source>
</evidence>
<proteinExistence type="predicted"/>
<keyword evidence="2" id="KW-0067">ATP-binding</keyword>
<dbReference type="Proteomes" id="UP001500603">
    <property type="component" value="Unassembled WGS sequence"/>
</dbReference>
<evidence type="ECO:0000256" key="2">
    <source>
        <dbReference type="ARBA" id="ARBA00022840"/>
    </source>
</evidence>
<keyword evidence="3" id="KW-0238">DNA-binding</keyword>
<dbReference type="RefSeq" id="WP_345495202.1">
    <property type="nucleotide sequence ID" value="NZ_BAABJM010000002.1"/>
</dbReference>
<dbReference type="Gene3D" id="3.40.50.300">
    <property type="entry name" value="P-loop containing nucleotide triphosphate hydrolases"/>
    <property type="match status" value="1"/>
</dbReference>
<gene>
    <name evidence="5" type="ORF">GCM10023318_22540</name>
</gene>
<accession>A0ABP9K4Q4</accession>
<evidence type="ECO:0000313" key="5">
    <source>
        <dbReference type="EMBL" id="GAA5051308.1"/>
    </source>
</evidence>
<comment type="caution">
    <text evidence="5">The sequence shown here is derived from an EMBL/GenBank/DDBJ whole genome shotgun (WGS) entry which is preliminary data.</text>
</comment>
<keyword evidence="1" id="KW-0547">Nucleotide-binding</keyword>
<dbReference type="EMBL" id="BAABJM010000002">
    <property type="protein sequence ID" value="GAA5051308.1"/>
    <property type="molecule type" value="Genomic_DNA"/>
</dbReference>
<dbReference type="InterPro" id="IPR027417">
    <property type="entry name" value="P-loop_NTPase"/>
</dbReference>
<sequence length="494" mass="53960">MIPVGLLHPPNYAPQVVRNGESTSEDLGVTELCAAMSCNDEFVATVVKSVVSASLTDPAVIRYRQGVLQECLEKPELVRALYDIATEATTARRWTVGRGRAPRSKLGLGLQPLEELVGHLRRLRQYCERNAGQSRSEGFIRFRATLSEQLDDDYLTKLDSLLPVLFFENGVLLSAALGTGNKADRVMLHEPPKTSKNAKLSLFSRRSGGSFEATSDYELPNDPLAAVIEPALDSVAEVVSRAADKVQAFFRQLRTELGFYIGCLNLHERLGRMGAPICLPQPVVGSPALQCRDLRDPSLCLSSNAVVGNDIDDLGSTFVVVTGANSGGKSTFLRSVGLAQLMMQAGMFVVAQSFASDVRAGVFTHFVRGEDETMKHGRLDEELTRMRSITDQLRPGGMLLCNEPFASTNDREAAMIAAPIFSALVDSGTKVVLVTHLFDFVRQRYADERATDLFLHAERASDGGRTYRLTVGAPESTSYGDDIFARVFGYRPGE</sequence>
<keyword evidence="6" id="KW-1185">Reference proteome</keyword>
<name>A0ABP9K4Q4_9NOCA</name>
<evidence type="ECO:0000256" key="1">
    <source>
        <dbReference type="ARBA" id="ARBA00022741"/>
    </source>
</evidence>
<dbReference type="Pfam" id="PF00488">
    <property type="entry name" value="MutS_V"/>
    <property type="match status" value="1"/>
</dbReference>
<evidence type="ECO:0000313" key="6">
    <source>
        <dbReference type="Proteomes" id="UP001500603"/>
    </source>
</evidence>
<dbReference type="InterPro" id="IPR045076">
    <property type="entry name" value="MutS"/>
</dbReference>
<reference evidence="6" key="1">
    <citation type="journal article" date="2019" name="Int. J. Syst. Evol. Microbiol.">
        <title>The Global Catalogue of Microorganisms (GCM) 10K type strain sequencing project: providing services to taxonomists for standard genome sequencing and annotation.</title>
        <authorList>
            <consortium name="The Broad Institute Genomics Platform"/>
            <consortium name="The Broad Institute Genome Sequencing Center for Infectious Disease"/>
            <person name="Wu L."/>
            <person name="Ma J."/>
        </authorList>
    </citation>
    <scope>NUCLEOTIDE SEQUENCE [LARGE SCALE GENOMIC DNA]</scope>
    <source>
        <strain evidence="6">JCM 18298</strain>
    </source>
</reference>